<reference evidence="2 3" key="1">
    <citation type="journal article" date="2015" name="Int. J. Syst. Evol. Microbiol.">
        <title>Thermococcus eurythermalis sp. nov., a conditional piezophilic hyperthermophilic archaeon with a wide temperature range isolated from an oil-immersed chimney in the Guaymas Basin.</title>
        <authorList>
            <person name="Zhao W."/>
            <person name="Zeng X."/>
            <person name="Xiao X."/>
        </authorList>
    </citation>
    <scope>NUCLEOTIDE SEQUENCE [LARGE SCALE GENOMIC DNA]</scope>
    <source>
        <strain evidence="2 3">A501</strain>
    </source>
</reference>
<keyword evidence="3" id="KW-1185">Reference proteome</keyword>
<evidence type="ECO:0000313" key="2">
    <source>
        <dbReference type="EMBL" id="AIU70090.1"/>
    </source>
</evidence>
<gene>
    <name evidence="2" type="ORF">TEU_06975</name>
</gene>
<sequence length="354" mass="40100">MNVQDSGEAHVFISALYPEGFRQIAEYDVKNNRRIVLDLGELRKAWMDEYKKNKRLSQPLVLLTIVTEDGKVSVEAVGFDWDELPQSKTVTPKFRPLKNASNASTGKTDSTQSQRHRRTLVDSYEWTAPVIVAQVTPDSSTSGYISYTYFPELKVGFSVNAFVDSEWVRLGSYNIIQKGEGGKHAGSFGTGTPYYIWMNVTYRYEKWRVSSGGRVWHEEYVYIKDAYPDTLRGGTSKPPEAQTPPIDRWVDEGVYESTNVIGYYAFNIWGMGADNIAVDALKFIEALEDTGKISRAAAEKANIIGIFIDVRFEYGMKAFDFDLALYSNRQETHHVWMGESTDTTTAPVLCFRVE</sequence>
<evidence type="ECO:0000256" key="1">
    <source>
        <dbReference type="SAM" id="MobiDB-lite"/>
    </source>
</evidence>
<dbReference type="Proteomes" id="UP000029980">
    <property type="component" value="Chromosome"/>
</dbReference>
<dbReference type="STRING" id="1505907.TEU_06975"/>
<dbReference type="OrthoDB" id="91341at2157"/>
<feature type="compositionally biased region" description="Polar residues" evidence="1">
    <location>
        <begin position="99"/>
        <end position="113"/>
    </location>
</feature>
<organism evidence="2 3">
    <name type="scientific">Thermococcus eurythermalis</name>
    <dbReference type="NCBI Taxonomy" id="1505907"/>
    <lineage>
        <taxon>Archaea</taxon>
        <taxon>Methanobacteriati</taxon>
        <taxon>Methanobacteriota</taxon>
        <taxon>Thermococci</taxon>
        <taxon>Thermococcales</taxon>
        <taxon>Thermococcaceae</taxon>
        <taxon>Thermococcus</taxon>
    </lineage>
</organism>
<protein>
    <submittedName>
        <fullName evidence="2">Uncharacterized protein</fullName>
    </submittedName>
</protein>
<accession>A0A097QUE0</accession>
<evidence type="ECO:0000313" key="3">
    <source>
        <dbReference type="Proteomes" id="UP000029980"/>
    </source>
</evidence>
<dbReference type="AlphaFoldDB" id="A0A097QUE0"/>
<dbReference type="EMBL" id="CP008887">
    <property type="protein sequence ID" value="AIU70090.1"/>
    <property type="molecule type" value="Genomic_DNA"/>
</dbReference>
<proteinExistence type="predicted"/>
<name>A0A097QUE0_9EURY</name>
<feature type="region of interest" description="Disordered" evidence="1">
    <location>
        <begin position="92"/>
        <end position="114"/>
    </location>
</feature>
<dbReference type="HOGENOM" id="CLU_757841_0_0_2"/>
<dbReference type="KEGG" id="teu:TEU_06975"/>